<sequence>MLDGVGNVVAHWRISSPYGSMNALGDLVARASLMAAPAGEGACPPGVSAVDAASSAVERVLRDGLCDRPHRGRQPLRDQHPHRRAPVADLGAHVQQSALPGDLDFPLEPLSRAFLRALVKYRPAS</sequence>
<protein>
    <submittedName>
        <fullName evidence="2">Uncharacterized protein</fullName>
    </submittedName>
</protein>
<dbReference type="EMBL" id="PTIX01000016">
    <property type="protein sequence ID" value="PPK65064.1"/>
    <property type="molecule type" value="Genomic_DNA"/>
</dbReference>
<dbReference type="RefSeq" id="WP_146108241.1">
    <property type="nucleotide sequence ID" value="NZ_PTIX01000016.1"/>
</dbReference>
<feature type="compositionally biased region" description="Basic and acidic residues" evidence="1">
    <location>
        <begin position="66"/>
        <end position="79"/>
    </location>
</feature>
<evidence type="ECO:0000313" key="2">
    <source>
        <dbReference type="EMBL" id="PPK65064.1"/>
    </source>
</evidence>
<dbReference type="AlphaFoldDB" id="A0A2S6GIK7"/>
<dbReference type="Proteomes" id="UP000239203">
    <property type="component" value="Unassembled WGS sequence"/>
</dbReference>
<evidence type="ECO:0000256" key="1">
    <source>
        <dbReference type="SAM" id="MobiDB-lite"/>
    </source>
</evidence>
<accession>A0A2S6GIK7</accession>
<evidence type="ECO:0000313" key="3">
    <source>
        <dbReference type="Proteomes" id="UP000239203"/>
    </source>
</evidence>
<organism evidence="2 3">
    <name type="scientific">Actinokineospora auranticolor</name>
    <dbReference type="NCBI Taxonomy" id="155976"/>
    <lineage>
        <taxon>Bacteria</taxon>
        <taxon>Bacillati</taxon>
        <taxon>Actinomycetota</taxon>
        <taxon>Actinomycetes</taxon>
        <taxon>Pseudonocardiales</taxon>
        <taxon>Pseudonocardiaceae</taxon>
        <taxon>Actinokineospora</taxon>
    </lineage>
</organism>
<keyword evidence="3" id="KW-1185">Reference proteome</keyword>
<proteinExistence type="predicted"/>
<reference evidence="2 3" key="1">
    <citation type="submission" date="2018-02" db="EMBL/GenBank/DDBJ databases">
        <title>Genomic Encyclopedia of Archaeal and Bacterial Type Strains, Phase II (KMG-II): from individual species to whole genera.</title>
        <authorList>
            <person name="Goeker M."/>
        </authorList>
    </citation>
    <scope>NUCLEOTIDE SEQUENCE [LARGE SCALE GENOMIC DNA]</scope>
    <source>
        <strain evidence="2 3">YU 961-1</strain>
    </source>
</reference>
<name>A0A2S6GIK7_9PSEU</name>
<gene>
    <name evidence="2" type="ORF">CLV40_116107</name>
</gene>
<feature type="region of interest" description="Disordered" evidence="1">
    <location>
        <begin position="66"/>
        <end position="85"/>
    </location>
</feature>
<comment type="caution">
    <text evidence="2">The sequence shown here is derived from an EMBL/GenBank/DDBJ whole genome shotgun (WGS) entry which is preliminary data.</text>
</comment>